<feature type="region of interest" description="Disordered" evidence="1">
    <location>
        <begin position="1417"/>
        <end position="1436"/>
    </location>
</feature>
<feature type="compositionally biased region" description="Gly residues" evidence="1">
    <location>
        <begin position="336"/>
        <end position="350"/>
    </location>
</feature>
<feature type="transmembrane region" description="Helical" evidence="2">
    <location>
        <begin position="598"/>
        <end position="616"/>
    </location>
</feature>
<evidence type="ECO:0000256" key="1">
    <source>
        <dbReference type="SAM" id="MobiDB-lite"/>
    </source>
</evidence>
<keyword evidence="2" id="KW-0472">Membrane</keyword>
<dbReference type="EMBL" id="LSRX01000082">
    <property type="protein sequence ID" value="OLQ10223.1"/>
    <property type="molecule type" value="Genomic_DNA"/>
</dbReference>
<name>A0A1Q9ES32_SYMMI</name>
<organism evidence="3 4">
    <name type="scientific">Symbiodinium microadriaticum</name>
    <name type="common">Dinoflagellate</name>
    <name type="synonym">Zooxanthella microadriatica</name>
    <dbReference type="NCBI Taxonomy" id="2951"/>
    <lineage>
        <taxon>Eukaryota</taxon>
        <taxon>Sar</taxon>
        <taxon>Alveolata</taxon>
        <taxon>Dinophyceae</taxon>
        <taxon>Suessiales</taxon>
        <taxon>Symbiodiniaceae</taxon>
        <taxon>Symbiodinium</taxon>
    </lineage>
</organism>
<keyword evidence="2" id="KW-0812">Transmembrane</keyword>
<feature type="compositionally biased region" description="Basic and acidic residues" evidence="1">
    <location>
        <begin position="320"/>
        <end position="334"/>
    </location>
</feature>
<evidence type="ECO:0000256" key="2">
    <source>
        <dbReference type="SAM" id="Phobius"/>
    </source>
</evidence>
<dbReference type="OrthoDB" id="10327940at2759"/>
<reference evidence="3 4" key="1">
    <citation type="submission" date="2016-02" db="EMBL/GenBank/DDBJ databases">
        <title>Genome analysis of coral dinoflagellate symbionts highlights evolutionary adaptations to a symbiotic lifestyle.</title>
        <authorList>
            <person name="Aranda M."/>
            <person name="Li Y."/>
            <person name="Liew Y.J."/>
            <person name="Baumgarten S."/>
            <person name="Simakov O."/>
            <person name="Wilson M."/>
            <person name="Piel J."/>
            <person name="Ashoor H."/>
            <person name="Bougouffa S."/>
            <person name="Bajic V.B."/>
            <person name="Ryu T."/>
            <person name="Ravasi T."/>
            <person name="Bayer T."/>
            <person name="Micklem G."/>
            <person name="Kim H."/>
            <person name="Bhak J."/>
            <person name="Lajeunesse T.C."/>
            <person name="Voolstra C.R."/>
        </authorList>
    </citation>
    <scope>NUCLEOTIDE SEQUENCE [LARGE SCALE GENOMIC DNA]</scope>
    <source>
        <strain evidence="3 4">CCMP2467</strain>
    </source>
</reference>
<dbReference type="Proteomes" id="UP000186817">
    <property type="component" value="Unassembled WGS sequence"/>
</dbReference>
<keyword evidence="2" id="KW-1133">Transmembrane helix</keyword>
<keyword evidence="4" id="KW-1185">Reference proteome</keyword>
<feature type="region of interest" description="Disordered" evidence="1">
    <location>
        <begin position="814"/>
        <end position="833"/>
    </location>
</feature>
<feature type="compositionally biased region" description="Polar residues" evidence="1">
    <location>
        <begin position="818"/>
        <end position="829"/>
    </location>
</feature>
<gene>
    <name evidence="3" type="ORF">AK812_SmicGene6117</name>
</gene>
<evidence type="ECO:0000313" key="3">
    <source>
        <dbReference type="EMBL" id="OLQ10223.1"/>
    </source>
</evidence>
<protein>
    <submittedName>
        <fullName evidence="3">Uncharacterized protein</fullName>
    </submittedName>
</protein>
<comment type="caution">
    <text evidence="3">The sequence shown here is derived from an EMBL/GenBank/DDBJ whole genome shotgun (WGS) entry which is preliminary data.</text>
</comment>
<sequence length="2380" mass="264101">MPYLGAELSYDNFELKTFKGREKQATARFQELRRVLRTNGSITVRHRIRIYKAIVWPTLWYALSSVGITTEVLRGVCSVLAGHLRKVLRVYQEGVSNKMILQQAGLDPRDFFLGQVQKKGLCIQRASLQMHIKHQHSEVNKLDFMIGIPLRSTSQKATPQTQLEQDIGEALKFEQLIPNSSKIKIHWQRTHAPEWKLYSATAISGTGPLIVDNMTLDIRIRKGFKFSTLEVHQFRCGCGRIRVGSRMNQCFFILRALRMPPRMRFELLLNIMETVWAMGSDEPMKSIEGSEEWNFYQQYRPAGFQLASGPPSEVSTAATAEEREAKAAKLDKGGRGKGSQGTPGSSGDGAGQPNKRQGQWSNGGGGRQNWGWQGNWKDSGSSGDGADLQEMQKLLTMMQKLALRHEDSINLLKLEYSFVAHMKLNVPASVVHMLYVAADGWRKVKAQEPQKLDRPMRTSLFVCFWAELKTRIQALDDSPGDVDKLAELGWLVKGPPLTWHFLKWDAAAQRSIIDTNKPPLTNAEILEHIDTILANAVTTNSLVGNFGDASLSIRASLKALSYNAVLQLVATQLKEVAQGVLPSHLWFTRSVSARGKDVVVFFMSASLGGVLLRRLVMRPRKPMWSSVNHSDLALRLMLRSFCLLCGGAAGLLSAAVHPDMKLEAQGLPQQGGAAFSSMPPLREKQRYSLSSPDRHCHGSDYAVAEETEPESDSEEVVYQGVSRMSSSRPGGSTPLLVNGVFMVGAQPPTSYELDLRYEYARQQVYLLRNVRVGDLQVPTHCKAEAMAFGMISSGQATWAQIRRLIEFLSTDARERWPQNDSKPQPTSETGAHKDSKRFTVGAWNFGNMAGVVNNTTDYPWVTRALAGILGTWSEELRFTSCTLSLNTQAALHRDSRNLASSVNLALPCSEFRGGQLFIEDSQGGTSLTSTGPVGHLVSTNEATVFSPKFVGIGQRWPEPDQRLLVEVFFRILEAALSEGTVERWTPFDGQVMQSEAAASVSLVPISLIIIILILSMLTIVIRILRKARHFYVARIGHPGTIVLRGGGHHPDVRDLDKGLGAGSEAKKAFLFPIGESLRFCAGLCAWLGTCSWRSPDVYEPSRRLDNVRSELLFEMWCSRWKREISHAREGGQPEFENLDILYYSVNRDKSCSALFRCRFPPYHSQDEEASSTEREIVTMRDCTVREWLESCLKRPQDAVLTASMNTIGNSFREGDLLPHEHQFSCESAKKDAATELPRTHLCLSWARCFAFSGSAAVSRPVGLAVVELLESSEERGRLRSMPGDLRSTETGPTFTRWSALQKPGEQVESCSSSAEEEWAKGFRGQTILWLRKHFFSPCSALYFPKSGDKEPRLTLELWRFCRKCSCQDILLHNTTSEFSPLASKLLPTPWEAVLLWQLNSPHAPLWDAATGLFLPAPATDGQEKPGEEQGAEGAESVPAAPEQLCKVPQLALEEKVLVELEALQERIAEFIRSVLICLSTIESEDILPEKGERQSFFGISSRRLTGAPRIDVFILEDSVLSYEEEDKEALDLANMRRWLIQNKTGWHRVMVNLNEFHEDLSKRLKAVNDSLRPLGALPPLKLSDPVLASTLCRNLMDSFREGPMAKKITQTCEDLAALQKLQSEGGEDKSKDAGFQVPLPAVLSSFVTTVRGQFLVKLELTAKETYKRFWPPEAHDMLPAKIPEPEGVQSATLAVQRQKLVIKAADFLSYAKQGLVMRHTDMELNDRQIAGDDGQRVRYACLSWKQSGKLYDNLRQMHFSSFVFIPLCDLSACATTVADRLFVEAQAITLNVQGTPATVKYSNEYVSLVFPRRVQDRPLMHARGIVQQDPALLFPPSAILAPRERSGAQGWRQRLAVAVAVVNFNQHFFVWPNRLEVLPFCHLKLGREHQFGQLTLHVKAKSLFPLCDTWTSLKLRPLVSYRQHHWRRLLSTTCRALNFIQQSVAPGFVTLCATTFCGKLMKFNEDTAATFGTGDVTANLRIDDIEDFFTKAIYWDTWCVYWTSERVQPNLHDFFGFSKGAAPCDDGEQYGKITVVDRDHIISQLVAVEDGQLTHRIMPVPASVHSEVHALLEFFGTGVSIGGRMATAQELQQQLKAFADLATSCHYSCQVLQSDLASNISELTALLKNGLNQPTSSSAKRGHEASPGDIIAALGTMSAENRAAVLVALGGGGPVAPGPSPPRKAALFGAGPADAVPPLSPLPYVDVTSPLFPDADMLEAPGNADLARVENDLLALVRSSGSGLPSVRDKAAFGENAPLNVAAFDGTLGPCELDADAQTLPDLATLVASQTADLITACREIIPKVVRQLNLVFKPQRLMYTVTMELKNSTRQKGSFVGEPLTNAPLDVINDAICWYFKLKRGNPITAFDWKVVDHDDSGL</sequence>
<feature type="region of interest" description="Disordered" evidence="1">
    <location>
        <begin position="307"/>
        <end position="385"/>
    </location>
</feature>
<evidence type="ECO:0000313" key="4">
    <source>
        <dbReference type="Proteomes" id="UP000186817"/>
    </source>
</evidence>
<feature type="transmembrane region" description="Helical" evidence="2">
    <location>
        <begin position="1002"/>
        <end position="1024"/>
    </location>
</feature>
<proteinExistence type="predicted"/>
<accession>A0A1Q9ES32</accession>